<evidence type="ECO:0000256" key="4">
    <source>
        <dbReference type="ARBA" id="ARBA00023136"/>
    </source>
</evidence>
<feature type="domain" description="Rhodopsin" evidence="9">
    <location>
        <begin position="18"/>
        <end position="261"/>
    </location>
</feature>
<protein>
    <recommendedName>
        <fullName evidence="9">Rhodopsin domain-containing protein</fullName>
    </recommendedName>
</protein>
<feature type="compositionally biased region" description="Polar residues" evidence="6">
    <location>
        <begin position="275"/>
        <end position="289"/>
    </location>
</feature>
<sequence length="383" mass="42105">MNVVGWTLAFLSTLAVSARLYTRTKISSTSPGSDDWSMFIAWAFAVMCTSIVSIGTHYGLGQHADNILDPNNKSLATMYVLISPLFSLASAFFTKASIVLSFMRIMGRTVTTKHRLVAYLPLALLLGANLTTFFITIFYCRPIRKSWKPFMEGTCIDPRVLGIVGRGSSAYNAAMDVFCAIFPYFLIRNLNIPRKDKRNLVILMGGGILGTIATIMKIVAMSTISNVADITHSWSETTIWGLTENHVLIVAGCMPMLRPLSRILYGRYVSYRSTSNSGYRSSKNKTPGDSGNMPLRTIGGIQRERDIPGPYSVDMRGDSSEECVNNNRKDGRGGNLESVEVILSKPGENSLDNRGHVARAGGLFREVNGDAITVTREVHLSFD</sequence>
<reference evidence="10" key="1">
    <citation type="journal article" date="2020" name="Stud. Mycol.">
        <title>101 Dothideomycetes genomes: a test case for predicting lifestyles and emergence of pathogens.</title>
        <authorList>
            <person name="Haridas S."/>
            <person name="Albert R."/>
            <person name="Binder M."/>
            <person name="Bloem J."/>
            <person name="Labutti K."/>
            <person name="Salamov A."/>
            <person name="Andreopoulos B."/>
            <person name="Baker S."/>
            <person name="Barry K."/>
            <person name="Bills G."/>
            <person name="Bluhm B."/>
            <person name="Cannon C."/>
            <person name="Castanera R."/>
            <person name="Culley D."/>
            <person name="Daum C."/>
            <person name="Ezra D."/>
            <person name="Gonzalez J."/>
            <person name="Henrissat B."/>
            <person name="Kuo A."/>
            <person name="Liang C."/>
            <person name="Lipzen A."/>
            <person name="Lutzoni F."/>
            <person name="Magnuson J."/>
            <person name="Mondo S."/>
            <person name="Nolan M."/>
            <person name="Ohm R."/>
            <person name="Pangilinan J."/>
            <person name="Park H.-J."/>
            <person name="Ramirez L."/>
            <person name="Alfaro M."/>
            <person name="Sun H."/>
            <person name="Tritt A."/>
            <person name="Yoshinaga Y."/>
            <person name="Zwiers L.-H."/>
            <person name="Turgeon B."/>
            <person name="Goodwin S."/>
            <person name="Spatafora J."/>
            <person name="Crous P."/>
            <person name="Grigoriev I."/>
        </authorList>
    </citation>
    <scope>NUCLEOTIDE SEQUENCE</scope>
    <source>
        <strain evidence="10">CBS 473.64</strain>
    </source>
</reference>
<evidence type="ECO:0000313" key="11">
    <source>
        <dbReference type="Proteomes" id="UP000799753"/>
    </source>
</evidence>
<dbReference type="Proteomes" id="UP000799753">
    <property type="component" value="Unassembled WGS sequence"/>
</dbReference>
<dbReference type="PANTHER" id="PTHR33048:SF146">
    <property type="entry name" value="INTEGRAL MEMBRANE PROTEIN"/>
    <property type="match status" value="1"/>
</dbReference>
<keyword evidence="11" id="KW-1185">Reference proteome</keyword>
<evidence type="ECO:0000259" key="9">
    <source>
        <dbReference type="Pfam" id="PF20684"/>
    </source>
</evidence>
<evidence type="ECO:0000256" key="5">
    <source>
        <dbReference type="ARBA" id="ARBA00038359"/>
    </source>
</evidence>
<dbReference type="EMBL" id="MU006783">
    <property type="protein sequence ID" value="KAF2641397.1"/>
    <property type="molecule type" value="Genomic_DNA"/>
</dbReference>
<keyword evidence="4 7" id="KW-0472">Membrane</keyword>
<accession>A0A6A6S230</accession>
<dbReference type="Pfam" id="PF20684">
    <property type="entry name" value="Fung_rhodopsin"/>
    <property type="match status" value="1"/>
</dbReference>
<comment type="subcellular location">
    <subcellularLocation>
        <location evidence="1">Membrane</location>
        <topology evidence="1">Multi-pass membrane protein</topology>
    </subcellularLocation>
</comment>
<dbReference type="AlphaFoldDB" id="A0A6A6S230"/>
<dbReference type="OrthoDB" id="3934549at2759"/>
<feature type="transmembrane region" description="Helical" evidence="7">
    <location>
        <begin position="200"/>
        <end position="219"/>
    </location>
</feature>
<gene>
    <name evidence="10" type="ORF">P280DRAFT_517600</name>
</gene>
<proteinExistence type="inferred from homology"/>
<name>A0A6A6S230_9PLEO</name>
<dbReference type="GO" id="GO:0016020">
    <property type="term" value="C:membrane"/>
    <property type="evidence" value="ECO:0007669"/>
    <property type="project" value="UniProtKB-SubCell"/>
</dbReference>
<feature type="chain" id="PRO_5025640287" description="Rhodopsin domain-containing protein" evidence="8">
    <location>
        <begin position="19"/>
        <end position="383"/>
    </location>
</feature>
<feature type="transmembrane region" description="Helical" evidence="7">
    <location>
        <begin position="81"/>
        <end position="106"/>
    </location>
</feature>
<evidence type="ECO:0000256" key="2">
    <source>
        <dbReference type="ARBA" id="ARBA00022692"/>
    </source>
</evidence>
<evidence type="ECO:0000256" key="6">
    <source>
        <dbReference type="SAM" id="MobiDB-lite"/>
    </source>
</evidence>
<organism evidence="10 11">
    <name type="scientific">Massarina eburnea CBS 473.64</name>
    <dbReference type="NCBI Taxonomy" id="1395130"/>
    <lineage>
        <taxon>Eukaryota</taxon>
        <taxon>Fungi</taxon>
        <taxon>Dikarya</taxon>
        <taxon>Ascomycota</taxon>
        <taxon>Pezizomycotina</taxon>
        <taxon>Dothideomycetes</taxon>
        <taxon>Pleosporomycetidae</taxon>
        <taxon>Pleosporales</taxon>
        <taxon>Massarineae</taxon>
        <taxon>Massarinaceae</taxon>
        <taxon>Massarina</taxon>
    </lineage>
</organism>
<feature type="region of interest" description="Disordered" evidence="6">
    <location>
        <begin position="275"/>
        <end position="294"/>
    </location>
</feature>
<dbReference type="InterPro" id="IPR049326">
    <property type="entry name" value="Rhodopsin_dom_fungi"/>
</dbReference>
<evidence type="ECO:0000256" key="1">
    <source>
        <dbReference type="ARBA" id="ARBA00004141"/>
    </source>
</evidence>
<feature type="transmembrane region" description="Helical" evidence="7">
    <location>
        <begin position="39"/>
        <end position="60"/>
    </location>
</feature>
<evidence type="ECO:0000313" key="10">
    <source>
        <dbReference type="EMBL" id="KAF2641397.1"/>
    </source>
</evidence>
<feature type="transmembrane region" description="Helical" evidence="7">
    <location>
        <begin position="118"/>
        <end position="140"/>
    </location>
</feature>
<evidence type="ECO:0000256" key="7">
    <source>
        <dbReference type="SAM" id="Phobius"/>
    </source>
</evidence>
<comment type="similarity">
    <text evidence="5">Belongs to the SAT4 family.</text>
</comment>
<feature type="signal peptide" evidence="8">
    <location>
        <begin position="1"/>
        <end position="18"/>
    </location>
</feature>
<dbReference type="PANTHER" id="PTHR33048">
    <property type="entry name" value="PTH11-LIKE INTEGRAL MEMBRANE PROTEIN (AFU_ORTHOLOGUE AFUA_5G11245)"/>
    <property type="match status" value="1"/>
</dbReference>
<keyword evidence="8" id="KW-0732">Signal</keyword>
<keyword evidence="2 7" id="KW-0812">Transmembrane</keyword>
<evidence type="ECO:0000256" key="3">
    <source>
        <dbReference type="ARBA" id="ARBA00022989"/>
    </source>
</evidence>
<evidence type="ECO:0000256" key="8">
    <source>
        <dbReference type="SAM" id="SignalP"/>
    </source>
</evidence>
<dbReference type="InterPro" id="IPR052337">
    <property type="entry name" value="SAT4-like"/>
</dbReference>
<keyword evidence="3 7" id="KW-1133">Transmembrane helix</keyword>